<dbReference type="Pfam" id="PF09106">
    <property type="entry name" value="WHD_2nd_SelB"/>
    <property type="match status" value="1"/>
</dbReference>
<keyword evidence="11" id="KW-1185">Reference proteome</keyword>
<dbReference type="Pfam" id="PF09107">
    <property type="entry name" value="WHD_3rd_SelB"/>
    <property type="match status" value="1"/>
</dbReference>
<dbReference type="SUPFAM" id="SSF52540">
    <property type="entry name" value="P-loop containing nucleoside triphosphate hydrolases"/>
    <property type="match status" value="1"/>
</dbReference>
<evidence type="ECO:0000256" key="4">
    <source>
        <dbReference type="ARBA" id="ARBA00022741"/>
    </source>
</evidence>
<reference evidence="11" key="1">
    <citation type="journal article" date="2010" name="Stand. Genomic Sci.">
        <title>Complete genome sequence of 'Thermobaculum terrenum' type strain (YNP1).</title>
        <authorList>
            <person name="Kiss H."/>
            <person name="Cleland D."/>
            <person name="Lapidus A."/>
            <person name="Lucas S."/>
            <person name="Glavina Del Rio T."/>
            <person name="Nolan M."/>
            <person name="Tice H."/>
            <person name="Han C."/>
            <person name="Goodwin L."/>
            <person name="Pitluck S."/>
            <person name="Liolios K."/>
            <person name="Ivanova N."/>
            <person name="Mavromatis K."/>
            <person name="Ovchinnikova G."/>
            <person name="Pati A."/>
            <person name="Chen A."/>
            <person name="Palaniappan K."/>
            <person name="Land M."/>
            <person name="Hauser L."/>
            <person name="Chang Y."/>
            <person name="Jeffries C."/>
            <person name="Lu M."/>
            <person name="Brettin T."/>
            <person name="Detter J."/>
            <person name="Goker M."/>
            <person name="Tindall B."/>
            <person name="Beck B."/>
            <person name="McDermott T."/>
            <person name="Woyke T."/>
            <person name="Bristow J."/>
            <person name="Eisen J."/>
            <person name="Markowitz V."/>
            <person name="Hugenholtz P."/>
            <person name="Kyrpides N."/>
            <person name="Klenk H."/>
            <person name="Cheng J."/>
        </authorList>
    </citation>
    <scope>NUCLEOTIDE SEQUENCE [LARGE SCALE GENOMIC DNA]</scope>
    <source>
        <strain evidence="11">ATCC BAA-798 / YNP1</strain>
    </source>
</reference>
<evidence type="ECO:0000256" key="1">
    <source>
        <dbReference type="ARBA" id="ARBA00004496"/>
    </source>
</evidence>
<proteinExistence type="predicted"/>
<keyword evidence="10" id="KW-0548">Nucleotidyltransferase</keyword>
<evidence type="ECO:0000256" key="6">
    <source>
        <dbReference type="ARBA" id="ARBA00023134"/>
    </source>
</evidence>
<keyword evidence="3" id="KW-0963">Cytoplasm</keyword>
<dbReference type="Pfam" id="PF03144">
    <property type="entry name" value="GTP_EFTU_D2"/>
    <property type="match status" value="1"/>
</dbReference>
<dbReference type="InterPro" id="IPR009000">
    <property type="entry name" value="Transl_B-barrel_sf"/>
</dbReference>
<organism evidence="10 11">
    <name type="scientific">Thermobaculum terrenum (strain ATCC BAA-798 / CCMEE 7001 / YNP1)</name>
    <dbReference type="NCBI Taxonomy" id="525904"/>
    <lineage>
        <taxon>Bacteria</taxon>
        <taxon>Bacillati</taxon>
        <taxon>Chloroflexota</taxon>
        <taxon>Chloroflexia</taxon>
        <taxon>Candidatus Thermobaculales</taxon>
        <taxon>Candidatus Thermobaculaceae</taxon>
        <taxon>Thermobaculum</taxon>
    </lineage>
</organism>
<dbReference type="PANTHER" id="PTHR43721">
    <property type="entry name" value="ELONGATION FACTOR TU-RELATED"/>
    <property type="match status" value="1"/>
</dbReference>
<comment type="subcellular location">
    <subcellularLocation>
        <location evidence="1">Cytoplasm</location>
    </subcellularLocation>
</comment>
<dbReference type="Gene3D" id="1.10.10.10">
    <property type="entry name" value="Winged helix-like DNA-binding domain superfamily/Winged helix DNA-binding domain"/>
    <property type="match status" value="3"/>
</dbReference>
<dbReference type="AlphaFoldDB" id="D1CBX7"/>
<dbReference type="CDD" id="cd03696">
    <property type="entry name" value="SelB_II"/>
    <property type="match status" value="1"/>
</dbReference>
<feature type="domain" description="Tr-type G" evidence="9">
    <location>
        <begin position="1"/>
        <end position="171"/>
    </location>
</feature>
<dbReference type="NCBIfam" id="TIGR00475">
    <property type="entry name" value="selB"/>
    <property type="match status" value="1"/>
</dbReference>
<dbReference type="GO" id="GO:0003723">
    <property type="term" value="F:RNA binding"/>
    <property type="evidence" value="ECO:0007669"/>
    <property type="project" value="InterPro"/>
</dbReference>
<dbReference type="InterPro" id="IPR027417">
    <property type="entry name" value="P-loop_NTPase"/>
</dbReference>
<keyword evidence="5" id="KW-0648">Protein biosynthesis</keyword>
<dbReference type="SUPFAM" id="SSF50465">
    <property type="entry name" value="EF-Tu/eEF-1alpha/eIF2-gamma C-terminal domain"/>
    <property type="match status" value="1"/>
</dbReference>
<keyword evidence="6" id="KW-0342">GTP-binding</keyword>
<dbReference type="NCBIfam" id="TIGR00231">
    <property type="entry name" value="small_GTP"/>
    <property type="match status" value="1"/>
</dbReference>
<dbReference type="CDD" id="cd15491">
    <property type="entry name" value="selB_III"/>
    <property type="match status" value="1"/>
</dbReference>
<evidence type="ECO:0000256" key="5">
    <source>
        <dbReference type="ARBA" id="ARBA00022917"/>
    </source>
</evidence>
<dbReference type="Proteomes" id="UP000000323">
    <property type="component" value="Chromosome 1"/>
</dbReference>
<dbReference type="SUPFAM" id="SSF50447">
    <property type="entry name" value="Translation proteins"/>
    <property type="match status" value="1"/>
</dbReference>
<dbReference type="EMBL" id="CP001825">
    <property type="protein sequence ID" value="ACZ42292.1"/>
    <property type="molecule type" value="Genomic_DNA"/>
</dbReference>
<dbReference type="FunFam" id="3.40.50.300:FF:001064">
    <property type="entry name" value="Selenocysteine-specific translation elongation factor"/>
    <property type="match status" value="1"/>
</dbReference>
<evidence type="ECO:0000256" key="3">
    <source>
        <dbReference type="ARBA" id="ARBA00022490"/>
    </source>
</evidence>
<dbReference type="PANTHER" id="PTHR43721:SF22">
    <property type="entry name" value="ELONGATION FACTOR TU, MITOCHONDRIAL"/>
    <property type="match status" value="1"/>
</dbReference>
<dbReference type="InterPro" id="IPR009001">
    <property type="entry name" value="Transl_elong_EF1A/Init_IF2_C"/>
</dbReference>
<dbReference type="GO" id="GO:0003746">
    <property type="term" value="F:translation elongation factor activity"/>
    <property type="evidence" value="ECO:0007669"/>
    <property type="project" value="UniProtKB-KW"/>
</dbReference>
<dbReference type="InterPro" id="IPR015190">
    <property type="entry name" value="Elong_fac_SelB-wing-hlx_typ-2"/>
</dbReference>
<dbReference type="GO" id="GO:0001514">
    <property type="term" value="P:selenocysteine incorporation"/>
    <property type="evidence" value="ECO:0007669"/>
    <property type="project" value="InterPro"/>
</dbReference>
<dbReference type="eggNOG" id="COG3276">
    <property type="taxonomic scope" value="Bacteria"/>
</dbReference>
<dbReference type="InterPro" id="IPR036388">
    <property type="entry name" value="WH-like_DNA-bd_sf"/>
</dbReference>
<accession>D1CBX7</accession>
<evidence type="ECO:0000256" key="8">
    <source>
        <dbReference type="ARBA" id="ARBA00031615"/>
    </source>
</evidence>
<keyword evidence="4" id="KW-0547">Nucleotide-binding</keyword>
<dbReference type="RefSeq" id="WP_012875327.1">
    <property type="nucleotide sequence ID" value="NC_013525.1"/>
</dbReference>
<evidence type="ECO:0000313" key="11">
    <source>
        <dbReference type="Proteomes" id="UP000000323"/>
    </source>
</evidence>
<evidence type="ECO:0000313" key="10">
    <source>
        <dbReference type="EMBL" id="ACZ42292.1"/>
    </source>
</evidence>
<keyword evidence="10" id="KW-0808">Transferase</keyword>
<comment type="function">
    <text evidence="7">Translation factor necessary for the incorporation of selenocysteine into proteins. It probably replaces EF-Tu for the insertion of selenocysteine directed by the UGA codon. SelB binds GTP and GDP.</text>
</comment>
<evidence type="ECO:0000256" key="2">
    <source>
        <dbReference type="ARBA" id="ARBA00015953"/>
    </source>
</evidence>
<sequence>MFVIGTAGHVDHGKSTLVKALTGIDPDRLQEEKAREMTIDLGFAWLKLPSGREVSIVDVPGHERFIKNMLAGVGGIDAAILVIAADEGVMPQTKEHLAILDLLEISKAVVALTKVDLVDEEWLSLVYEDVFQLLKGTVLEGSPIVCVSSRTGKGLGDLVKILDSILVDSPRSVKGVPRLPIDRVFTIKGFGTVVTGTLIEGSLILGQEVEILPTGKRARIRGLQSHKNQISSVGPGRRVAVNLSGVDVSDIQRGDVLVTPGKFRPTKRIDVYVRAVSDLDDPITHADKLEFFSGTTQSQAILSLLGIDTIDPGSSGYAQLRLSDPVVVSPGDYFILRKASPSVTVGGGIVLSPYPRRHKRSDSAILQLMNILHRGSINDKVVSILSLYGPMPLNDLLMSLGYAHEDDIRGMIANSQLISISSGYNSDSLVMTREFWDSIEQGVTIELHEYHSNFPLRKGMPKEEFRKKLPVPLRFTSAVLHKLIEDNIIKDLGDSVSATDWRLEVPAYLKYKADRILESIRAGGSSPPSPTEIDADRELLQALVDMGKLVKVDDDIYFSIDVYEDMVDKILADIDKSGPITVARARDLLGTSRKYVLALLEYMDEQRITRRSGDYRVRR</sequence>
<dbReference type="Gene3D" id="2.40.30.10">
    <property type="entry name" value="Translation factors"/>
    <property type="match status" value="1"/>
</dbReference>
<dbReference type="InterPro" id="IPR004535">
    <property type="entry name" value="Transl_elong_SelB"/>
</dbReference>
<dbReference type="Gene3D" id="3.40.50.300">
    <property type="entry name" value="P-loop containing nucleotide triphosphate hydrolases"/>
    <property type="match status" value="1"/>
</dbReference>
<dbReference type="GO" id="GO:0016779">
    <property type="term" value="F:nucleotidyltransferase activity"/>
    <property type="evidence" value="ECO:0007669"/>
    <property type="project" value="UniProtKB-KW"/>
</dbReference>
<dbReference type="InterPro" id="IPR005225">
    <property type="entry name" value="Small_GTP-bd"/>
</dbReference>
<dbReference type="CDD" id="cd04171">
    <property type="entry name" value="SelB"/>
    <property type="match status" value="1"/>
</dbReference>
<dbReference type="InterPro" id="IPR036390">
    <property type="entry name" value="WH_DNA-bd_sf"/>
</dbReference>
<dbReference type="SUPFAM" id="SSF46785">
    <property type="entry name" value="Winged helix' DNA-binding domain"/>
    <property type="match status" value="2"/>
</dbReference>
<dbReference type="InterPro" id="IPR057335">
    <property type="entry name" value="Beta-barrel_SelB"/>
</dbReference>
<dbReference type="InterPro" id="IPR015191">
    <property type="entry name" value="SelB_WHD4"/>
</dbReference>
<dbReference type="GO" id="GO:0005525">
    <property type="term" value="F:GTP binding"/>
    <property type="evidence" value="ECO:0007669"/>
    <property type="project" value="UniProtKB-KW"/>
</dbReference>
<dbReference type="Pfam" id="PF00009">
    <property type="entry name" value="GTP_EFTU"/>
    <property type="match status" value="1"/>
</dbReference>
<dbReference type="GO" id="GO:0005829">
    <property type="term" value="C:cytosol"/>
    <property type="evidence" value="ECO:0007669"/>
    <property type="project" value="TreeGrafter"/>
</dbReference>
<dbReference type="KEGG" id="ttr:Tter_1385"/>
<dbReference type="STRING" id="525904.Tter_1385"/>
<name>D1CBX7_THET1</name>
<evidence type="ECO:0000259" key="9">
    <source>
        <dbReference type="PROSITE" id="PS51722"/>
    </source>
</evidence>
<dbReference type="PRINTS" id="PR00315">
    <property type="entry name" value="ELONGATNFCT"/>
</dbReference>
<evidence type="ECO:0000256" key="7">
    <source>
        <dbReference type="ARBA" id="ARBA00025526"/>
    </source>
</evidence>
<dbReference type="GO" id="GO:0003924">
    <property type="term" value="F:GTPase activity"/>
    <property type="evidence" value="ECO:0007669"/>
    <property type="project" value="InterPro"/>
</dbReference>
<dbReference type="InterPro" id="IPR004161">
    <property type="entry name" value="EFTu-like_2"/>
</dbReference>
<protein>
    <recommendedName>
        <fullName evidence="2">Selenocysteine-specific elongation factor</fullName>
    </recommendedName>
    <alternativeName>
        <fullName evidence="8">SelB translation factor</fullName>
    </alternativeName>
</protein>
<keyword evidence="10" id="KW-0251">Elongation factor</keyword>
<dbReference type="InterPro" id="IPR000795">
    <property type="entry name" value="T_Tr_GTP-bd_dom"/>
</dbReference>
<gene>
    <name evidence="10" type="ordered locus">Tter_1385</name>
</gene>
<dbReference type="PROSITE" id="PS51722">
    <property type="entry name" value="G_TR_2"/>
    <property type="match status" value="1"/>
</dbReference>
<dbReference type="HOGENOM" id="CLU_023030_3_0_0"/>
<dbReference type="InterPro" id="IPR050055">
    <property type="entry name" value="EF-Tu_GTPase"/>
</dbReference>
<dbReference type="Pfam" id="PF25461">
    <property type="entry name" value="Beta-barrel_SelB"/>
    <property type="match status" value="1"/>
</dbReference>